<evidence type="ECO:0000313" key="2">
    <source>
        <dbReference type="EMBL" id="GFH08916.1"/>
    </source>
</evidence>
<evidence type="ECO:0000256" key="1">
    <source>
        <dbReference type="SAM" id="MobiDB-lite"/>
    </source>
</evidence>
<dbReference type="Proteomes" id="UP000485058">
    <property type="component" value="Unassembled WGS sequence"/>
</dbReference>
<organism evidence="2 3">
    <name type="scientific">Haematococcus lacustris</name>
    <name type="common">Green alga</name>
    <name type="synonym">Haematococcus pluvialis</name>
    <dbReference type="NCBI Taxonomy" id="44745"/>
    <lineage>
        <taxon>Eukaryota</taxon>
        <taxon>Viridiplantae</taxon>
        <taxon>Chlorophyta</taxon>
        <taxon>core chlorophytes</taxon>
        <taxon>Chlorophyceae</taxon>
        <taxon>CS clade</taxon>
        <taxon>Chlamydomonadales</taxon>
        <taxon>Haematococcaceae</taxon>
        <taxon>Haematococcus</taxon>
    </lineage>
</organism>
<evidence type="ECO:0000313" key="3">
    <source>
        <dbReference type="Proteomes" id="UP000485058"/>
    </source>
</evidence>
<sequence length="142" mass="15030">MCKRTAARSSAPVGKEKLQNRKSLSQLTVQHHVTVQSSATVAGGTSQGSIRDHCHTHVSVANPSTQQDTRAQTHGLQLAAQGATPKLSDRTLLQHQQSLTCTDMHQLSDAPFVVRAAIYRAVGCGTGGCGTSMTHGHVTHLV</sequence>
<dbReference type="EMBL" id="BLLF01000194">
    <property type="protein sequence ID" value="GFH08916.1"/>
    <property type="molecule type" value="Genomic_DNA"/>
</dbReference>
<feature type="region of interest" description="Disordered" evidence="1">
    <location>
        <begin position="1"/>
        <end position="25"/>
    </location>
</feature>
<name>A0A699YPQ5_HAELA</name>
<keyword evidence="3" id="KW-1185">Reference proteome</keyword>
<accession>A0A699YPQ5</accession>
<dbReference type="AlphaFoldDB" id="A0A699YPQ5"/>
<protein>
    <submittedName>
        <fullName evidence="2">Uncharacterized protein</fullName>
    </submittedName>
</protein>
<gene>
    <name evidence="2" type="ORF">HaLaN_03960</name>
</gene>
<proteinExistence type="predicted"/>
<reference evidence="2 3" key="1">
    <citation type="submission" date="2020-02" db="EMBL/GenBank/DDBJ databases">
        <title>Draft genome sequence of Haematococcus lacustris strain NIES-144.</title>
        <authorList>
            <person name="Morimoto D."/>
            <person name="Nakagawa S."/>
            <person name="Yoshida T."/>
            <person name="Sawayama S."/>
        </authorList>
    </citation>
    <scope>NUCLEOTIDE SEQUENCE [LARGE SCALE GENOMIC DNA]</scope>
    <source>
        <strain evidence="2 3">NIES-144</strain>
    </source>
</reference>
<comment type="caution">
    <text evidence="2">The sequence shown here is derived from an EMBL/GenBank/DDBJ whole genome shotgun (WGS) entry which is preliminary data.</text>
</comment>